<dbReference type="PANTHER" id="PTHR28629:SF4">
    <property type="entry name" value="TRIOKINASE_FMN CYCLASE"/>
    <property type="match status" value="1"/>
</dbReference>
<dbReference type="SUPFAM" id="SSF101473">
    <property type="entry name" value="DhaL-like"/>
    <property type="match status" value="1"/>
</dbReference>
<dbReference type="PANTHER" id="PTHR28629">
    <property type="entry name" value="TRIOKINASE/FMN CYCLASE"/>
    <property type="match status" value="1"/>
</dbReference>
<feature type="domain" description="DhaL" evidence="3">
    <location>
        <begin position="6"/>
        <end position="206"/>
    </location>
</feature>
<dbReference type="InterPro" id="IPR036117">
    <property type="entry name" value="DhaL_dom_sf"/>
</dbReference>
<protein>
    <submittedName>
        <fullName evidence="4">Dihydroxyacetone kinase subunit L</fullName>
    </submittedName>
</protein>
<organism evidence="4 5">
    <name type="scientific">Candidatus Chloroploca asiatica</name>
    <dbReference type="NCBI Taxonomy" id="1506545"/>
    <lineage>
        <taxon>Bacteria</taxon>
        <taxon>Bacillati</taxon>
        <taxon>Chloroflexota</taxon>
        <taxon>Chloroflexia</taxon>
        <taxon>Chloroflexales</taxon>
        <taxon>Chloroflexineae</taxon>
        <taxon>Oscillochloridaceae</taxon>
        <taxon>Candidatus Chloroploca</taxon>
    </lineage>
</organism>
<gene>
    <name evidence="4" type="ORF">A9Q02_07245</name>
</gene>
<dbReference type="InterPro" id="IPR012737">
    <property type="entry name" value="DhaK_L_YcgS"/>
</dbReference>
<evidence type="ECO:0000256" key="1">
    <source>
        <dbReference type="ARBA" id="ARBA00022679"/>
    </source>
</evidence>
<evidence type="ECO:0000313" key="4">
    <source>
        <dbReference type="EMBL" id="PDW01309.1"/>
    </source>
</evidence>
<dbReference type="GO" id="GO:0019563">
    <property type="term" value="P:glycerol catabolic process"/>
    <property type="evidence" value="ECO:0007669"/>
    <property type="project" value="TreeGrafter"/>
</dbReference>
<reference evidence="4 5" key="1">
    <citation type="submission" date="2016-05" db="EMBL/GenBank/DDBJ databases">
        <authorList>
            <person name="Lavstsen T."/>
            <person name="Jespersen J.S."/>
        </authorList>
    </citation>
    <scope>NUCLEOTIDE SEQUENCE [LARGE SCALE GENOMIC DNA]</scope>
    <source>
        <strain evidence="4 5">B7-9</strain>
    </source>
</reference>
<keyword evidence="2 4" id="KW-0418">Kinase</keyword>
<sequence length="208" mass="21750">MSLTTETLRNWLRHAAALIHEQRDYLTRLDAAIGDADHGVNLDRGFTAIVESLAQHHGGDAGTILKTAGMRLIATVGGASGPLYGTAFRRAGKLNEGYQSLDEYQVLAMLQAFLDGVATLGKALPGDKTMVDALAPAVEAYAQALTEQQSLAEALQRAAAAAHQGAAATIPLIARRGRASYLGERALGHQDPGATSAALLIQALAEVV</sequence>
<proteinExistence type="predicted"/>
<dbReference type="PROSITE" id="PS51480">
    <property type="entry name" value="DHAL"/>
    <property type="match status" value="1"/>
</dbReference>
<dbReference type="InterPro" id="IPR050861">
    <property type="entry name" value="Dihydroxyacetone_Kinase"/>
</dbReference>
<evidence type="ECO:0000259" key="3">
    <source>
        <dbReference type="PROSITE" id="PS51480"/>
    </source>
</evidence>
<dbReference type="NCBIfam" id="TIGR02365">
    <property type="entry name" value="dha_L_ycgS"/>
    <property type="match status" value="1"/>
</dbReference>
<evidence type="ECO:0000313" key="5">
    <source>
        <dbReference type="Proteomes" id="UP000220922"/>
    </source>
</evidence>
<dbReference type="InterPro" id="IPR004007">
    <property type="entry name" value="DhaL_dom"/>
</dbReference>
<evidence type="ECO:0000256" key="2">
    <source>
        <dbReference type="ARBA" id="ARBA00022777"/>
    </source>
</evidence>
<dbReference type="GO" id="GO:0005829">
    <property type="term" value="C:cytosol"/>
    <property type="evidence" value="ECO:0007669"/>
    <property type="project" value="TreeGrafter"/>
</dbReference>
<dbReference type="Gene3D" id="1.25.40.340">
    <property type="match status" value="1"/>
</dbReference>
<dbReference type="OrthoDB" id="9800291at2"/>
<dbReference type="Proteomes" id="UP000220922">
    <property type="component" value="Unassembled WGS sequence"/>
</dbReference>
<dbReference type="AlphaFoldDB" id="A0A2H3L3N8"/>
<dbReference type="SMART" id="SM01120">
    <property type="entry name" value="Dak2"/>
    <property type="match status" value="1"/>
</dbReference>
<keyword evidence="5" id="KW-1185">Reference proteome</keyword>
<dbReference type="Pfam" id="PF02734">
    <property type="entry name" value="Dak2"/>
    <property type="match status" value="1"/>
</dbReference>
<dbReference type="EMBL" id="LYXE01000009">
    <property type="protein sequence ID" value="PDW01309.1"/>
    <property type="molecule type" value="Genomic_DNA"/>
</dbReference>
<name>A0A2H3L3N8_9CHLR</name>
<accession>A0A2H3L3N8</accession>
<dbReference type="GO" id="GO:0004371">
    <property type="term" value="F:glycerone kinase activity"/>
    <property type="evidence" value="ECO:0007669"/>
    <property type="project" value="InterPro"/>
</dbReference>
<dbReference type="FunFam" id="1.25.40.340:FF:000002">
    <property type="entry name" value="Dihydroxyacetone kinase, L subunit"/>
    <property type="match status" value="1"/>
</dbReference>
<keyword evidence="1" id="KW-0808">Transferase</keyword>
<comment type="caution">
    <text evidence="4">The sequence shown here is derived from an EMBL/GenBank/DDBJ whole genome shotgun (WGS) entry which is preliminary data.</text>
</comment>